<feature type="chain" id="PRO_5045381702" evidence="2">
    <location>
        <begin position="24"/>
        <end position="201"/>
    </location>
</feature>
<comment type="caution">
    <text evidence="3">The sequence shown here is derived from an EMBL/GenBank/DDBJ whole genome shotgun (WGS) entry which is preliminary data.</text>
</comment>
<keyword evidence="4" id="KW-1185">Reference proteome</keyword>
<evidence type="ECO:0000313" key="3">
    <source>
        <dbReference type="EMBL" id="NGZ86891.1"/>
    </source>
</evidence>
<gene>
    <name evidence="3" type="ORF">GW587_21825</name>
</gene>
<name>A0ABX0FQH4_9BURK</name>
<dbReference type="Proteomes" id="UP000666369">
    <property type="component" value="Unassembled WGS sequence"/>
</dbReference>
<accession>A0ABX0FQH4</accession>
<reference evidence="3 4" key="1">
    <citation type="submission" date="2020-01" db="EMBL/GenBank/DDBJ databases">
        <authorList>
            <person name="Lee S.D."/>
        </authorList>
    </citation>
    <scope>NUCLEOTIDE SEQUENCE [LARGE SCALE GENOMIC DNA]</scope>
    <source>
        <strain evidence="3 4">SAP-35</strain>
    </source>
</reference>
<sequence>MTDHLTSSPRRIACALMIAAALAACSRAPSETPSGAGKTPATPVAASAETPAAAAPASTAPTLSTQGYGKLHFGDTLAATETALGEKAQQLGENDPACSSVRFKSLPGARFMVEKGVITRADADTGTPNDTGIAVGDTLAQARQKAPSLQVSPHKYLPEGHYLSVRGAQPNAAFVIEEDGKAVTKIRAGLEPSVNYVEVCL</sequence>
<organism evidence="3 4">
    <name type="scientific">Duganella aceris</name>
    <dbReference type="NCBI Taxonomy" id="2703883"/>
    <lineage>
        <taxon>Bacteria</taxon>
        <taxon>Pseudomonadati</taxon>
        <taxon>Pseudomonadota</taxon>
        <taxon>Betaproteobacteria</taxon>
        <taxon>Burkholderiales</taxon>
        <taxon>Oxalobacteraceae</taxon>
        <taxon>Telluria group</taxon>
        <taxon>Duganella</taxon>
    </lineage>
</organism>
<feature type="compositionally biased region" description="Low complexity" evidence="1">
    <location>
        <begin position="39"/>
        <end position="61"/>
    </location>
</feature>
<proteinExistence type="predicted"/>
<feature type="signal peptide" evidence="2">
    <location>
        <begin position="1"/>
        <end position="23"/>
    </location>
</feature>
<evidence type="ECO:0000256" key="2">
    <source>
        <dbReference type="SAM" id="SignalP"/>
    </source>
</evidence>
<keyword evidence="2" id="KW-0732">Signal</keyword>
<evidence type="ECO:0000313" key="4">
    <source>
        <dbReference type="Proteomes" id="UP000666369"/>
    </source>
</evidence>
<protein>
    <submittedName>
        <fullName evidence="3">Uncharacterized protein</fullName>
    </submittedName>
</protein>
<dbReference type="RefSeq" id="WP_166106724.1">
    <property type="nucleotide sequence ID" value="NZ_JAADJT010000010.1"/>
</dbReference>
<evidence type="ECO:0000256" key="1">
    <source>
        <dbReference type="SAM" id="MobiDB-lite"/>
    </source>
</evidence>
<feature type="region of interest" description="Disordered" evidence="1">
    <location>
        <begin position="29"/>
        <end position="61"/>
    </location>
</feature>
<dbReference type="EMBL" id="JAADJT010000010">
    <property type="protein sequence ID" value="NGZ86891.1"/>
    <property type="molecule type" value="Genomic_DNA"/>
</dbReference>
<reference evidence="4" key="2">
    <citation type="submission" date="2023-07" db="EMBL/GenBank/DDBJ databases">
        <title>Duganella aceri sp. nov., isolated from tree sap.</title>
        <authorList>
            <person name="Kim I.S."/>
        </authorList>
    </citation>
    <scope>NUCLEOTIDE SEQUENCE [LARGE SCALE GENOMIC DNA]</scope>
    <source>
        <strain evidence="4">SAP-35</strain>
    </source>
</reference>